<dbReference type="InterPro" id="IPR033753">
    <property type="entry name" value="GCV_H/Fam206"/>
</dbReference>
<dbReference type="RefSeq" id="WP_183315502.1">
    <property type="nucleotide sequence ID" value="NZ_JACIEN010000001.1"/>
</dbReference>
<dbReference type="GO" id="GO:0019464">
    <property type="term" value="P:glycine decarboxylation via glycine cleavage system"/>
    <property type="evidence" value="ECO:0007669"/>
    <property type="project" value="UniProtKB-UniRule"/>
</dbReference>
<dbReference type="InterPro" id="IPR002930">
    <property type="entry name" value="GCV_H"/>
</dbReference>
<dbReference type="InterPro" id="IPR011053">
    <property type="entry name" value="Single_hybrid_motif"/>
</dbReference>
<gene>
    <name evidence="3" type="primary">gcvH</name>
    <name evidence="6" type="ORF">GGR16_000280</name>
</gene>
<protein>
    <recommendedName>
        <fullName evidence="3">Glycine cleavage system H protein</fullName>
    </recommendedName>
</protein>
<keyword evidence="7" id="KW-1185">Reference proteome</keyword>
<reference evidence="6 7" key="1">
    <citation type="submission" date="2020-08" db="EMBL/GenBank/DDBJ databases">
        <title>Genomic Encyclopedia of Type Strains, Phase IV (KMG-IV): sequencing the most valuable type-strain genomes for metagenomic binning, comparative biology and taxonomic classification.</title>
        <authorList>
            <person name="Goeker M."/>
        </authorList>
    </citation>
    <scope>NUCLEOTIDE SEQUENCE [LARGE SCALE GENOMIC DNA]</scope>
    <source>
        <strain evidence="6 7">DSM 103737</strain>
    </source>
</reference>
<dbReference type="NCBIfam" id="NF002270">
    <property type="entry name" value="PRK01202.1"/>
    <property type="match status" value="1"/>
</dbReference>
<comment type="similarity">
    <text evidence="1 3">Belongs to the GcvH family.</text>
</comment>
<dbReference type="InterPro" id="IPR003016">
    <property type="entry name" value="2-oxoA_DH_lipoyl-BS"/>
</dbReference>
<comment type="function">
    <text evidence="3">The glycine cleavage system catalyzes the degradation of glycine. The H protein shuttles the methylamine group of glycine from the P protein to the T protein.</text>
</comment>
<comment type="caution">
    <text evidence="6">The sequence shown here is derived from an EMBL/GenBank/DDBJ whole genome shotgun (WGS) entry which is preliminary data.</text>
</comment>
<dbReference type="PROSITE" id="PS50968">
    <property type="entry name" value="BIOTINYL_LIPOYL"/>
    <property type="match status" value="1"/>
</dbReference>
<name>A0A840BRD1_9HYPH</name>
<feature type="modified residue" description="N6-lipoyllysine" evidence="3 4">
    <location>
        <position position="59"/>
    </location>
</feature>
<dbReference type="SUPFAM" id="SSF51230">
    <property type="entry name" value="Single hybrid motif"/>
    <property type="match status" value="1"/>
</dbReference>
<dbReference type="EMBL" id="JACIEN010000001">
    <property type="protein sequence ID" value="MBB4015274.1"/>
    <property type="molecule type" value="Genomic_DNA"/>
</dbReference>
<dbReference type="InterPro" id="IPR017453">
    <property type="entry name" value="GCV_H_sub"/>
</dbReference>
<evidence type="ECO:0000256" key="4">
    <source>
        <dbReference type="PIRSR" id="PIRSR617453-50"/>
    </source>
</evidence>
<comment type="cofactor">
    <cofactor evidence="3">
        <name>(R)-lipoate</name>
        <dbReference type="ChEBI" id="CHEBI:83088"/>
    </cofactor>
    <text evidence="3">Binds 1 lipoyl cofactor covalently.</text>
</comment>
<evidence type="ECO:0000256" key="3">
    <source>
        <dbReference type="HAMAP-Rule" id="MF_00272"/>
    </source>
</evidence>
<dbReference type="PROSITE" id="PS00189">
    <property type="entry name" value="LIPOYL"/>
    <property type="match status" value="1"/>
</dbReference>
<dbReference type="InterPro" id="IPR000089">
    <property type="entry name" value="Biotin_lipoyl"/>
</dbReference>
<dbReference type="Gene3D" id="2.40.50.100">
    <property type="match status" value="1"/>
</dbReference>
<dbReference type="CDD" id="cd06848">
    <property type="entry name" value="GCS_H"/>
    <property type="match status" value="1"/>
</dbReference>
<evidence type="ECO:0000256" key="2">
    <source>
        <dbReference type="ARBA" id="ARBA00022823"/>
    </source>
</evidence>
<evidence type="ECO:0000259" key="5">
    <source>
        <dbReference type="PROSITE" id="PS50968"/>
    </source>
</evidence>
<dbReference type="GO" id="GO:0005829">
    <property type="term" value="C:cytosol"/>
    <property type="evidence" value="ECO:0007669"/>
    <property type="project" value="TreeGrafter"/>
</dbReference>
<dbReference type="GO" id="GO:0005960">
    <property type="term" value="C:glycine cleavage complex"/>
    <property type="evidence" value="ECO:0007669"/>
    <property type="project" value="InterPro"/>
</dbReference>
<dbReference type="NCBIfam" id="TIGR00527">
    <property type="entry name" value="gcvH"/>
    <property type="match status" value="1"/>
</dbReference>
<dbReference type="PANTHER" id="PTHR11715">
    <property type="entry name" value="GLYCINE CLEAVAGE SYSTEM H PROTEIN"/>
    <property type="match status" value="1"/>
</dbReference>
<dbReference type="PANTHER" id="PTHR11715:SF3">
    <property type="entry name" value="GLYCINE CLEAVAGE SYSTEM H PROTEIN-RELATED"/>
    <property type="match status" value="1"/>
</dbReference>
<dbReference type="Pfam" id="PF01597">
    <property type="entry name" value="GCV_H"/>
    <property type="match status" value="1"/>
</dbReference>
<accession>A0A840BRD1</accession>
<dbReference type="HAMAP" id="MF_00272">
    <property type="entry name" value="GcvH"/>
    <property type="match status" value="1"/>
</dbReference>
<organism evidence="6 7">
    <name type="scientific">Chelatococcus caeni</name>
    <dbReference type="NCBI Taxonomy" id="1348468"/>
    <lineage>
        <taxon>Bacteria</taxon>
        <taxon>Pseudomonadati</taxon>
        <taxon>Pseudomonadota</taxon>
        <taxon>Alphaproteobacteria</taxon>
        <taxon>Hyphomicrobiales</taxon>
        <taxon>Chelatococcaceae</taxon>
        <taxon>Chelatococcus</taxon>
    </lineage>
</organism>
<dbReference type="GO" id="GO:0009249">
    <property type="term" value="P:protein lipoylation"/>
    <property type="evidence" value="ECO:0007669"/>
    <property type="project" value="TreeGrafter"/>
</dbReference>
<keyword evidence="2 3" id="KW-0450">Lipoyl</keyword>
<evidence type="ECO:0000256" key="1">
    <source>
        <dbReference type="ARBA" id="ARBA00009249"/>
    </source>
</evidence>
<proteinExistence type="inferred from homology"/>
<evidence type="ECO:0000313" key="7">
    <source>
        <dbReference type="Proteomes" id="UP000577362"/>
    </source>
</evidence>
<sequence>MTTYYTKDHEYIRVEGDTGTVGISDYAQSQLGDVVFVELPSVGKALTKGAEAAVVESVKAASEVYAPVSGEVVAVNGAIEETPGTVNEDPLGNGWFVQIKLSDAGELDELMTEEQYEDYLKSIS</sequence>
<dbReference type="AlphaFoldDB" id="A0A840BRD1"/>
<dbReference type="Proteomes" id="UP000577362">
    <property type="component" value="Unassembled WGS sequence"/>
</dbReference>
<comment type="subunit">
    <text evidence="3">The glycine cleavage system is composed of four proteins: P, T, L and H.</text>
</comment>
<feature type="domain" description="Lipoyl-binding" evidence="5">
    <location>
        <begin position="18"/>
        <end position="100"/>
    </location>
</feature>
<evidence type="ECO:0000313" key="6">
    <source>
        <dbReference type="EMBL" id="MBB4015274.1"/>
    </source>
</evidence>